<keyword evidence="1" id="KW-1133">Transmembrane helix</keyword>
<keyword evidence="1" id="KW-0472">Membrane</keyword>
<evidence type="ECO:0000256" key="1">
    <source>
        <dbReference type="SAM" id="Phobius"/>
    </source>
</evidence>
<feature type="transmembrane region" description="Helical" evidence="1">
    <location>
        <begin position="280"/>
        <end position="298"/>
    </location>
</feature>
<keyword evidence="1" id="KW-0812">Transmembrane</keyword>
<organism evidence="2 3">
    <name type="scientific">Legionella impletisoli</name>
    <dbReference type="NCBI Taxonomy" id="343510"/>
    <lineage>
        <taxon>Bacteria</taxon>
        <taxon>Pseudomonadati</taxon>
        <taxon>Pseudomonadota</taxon>
        <taxon>Gammaproteobacteria</taxon>
        <taxon>Legionellales</taxon>
        <taxon>Legionellaceae</taxon>
        <taxon>Legionella</taxon>
    </lineage>
</organism>
<feature type="transmembrane region" description="Helical" evidence="1">
    <location>
        <begin position="92"/>
        <end position="110"/>
    </location>
</feature>
<feature type="transmembrane region" description="Helical" evidence="1">
    <location>
        <begin position="190"/>
        <end position="211"/>
    </location>
</feature>
<keyword evidence="3" id="KW-1185">Reference proteome</keyword>
<reference evidence="2" key="2">
    <citation type="submission" date="2020-09" db="EMBL/GenBank/DDBJ databases">
        <authorList>
            <person name="Sun Q."/>
            <person name="Ohkuma M."/>
        </authorList>
    </citation>
    <scope>NUCLEOTIDE SEQUENCE</scope>
    <source>
        <strain evidence="2">JCM 13919</strain>
    </source>
</reference>
<evidence type="ECO:0008006" key="4">
    <source>
        <dbReference type="Google" id="ProtNLM"/>
    </source>
</evidence>
<gene>
    <name evidence="2" type="ORF">GCM10007966_08290</name>
</gene>
<feature type="transmembrane region" description="Helical" evidence="1">
    <location>
        <begin position="131"/>
        <end position="150"/>
    </location>
</feature>
<evidence type="ECO:0000313" key="2">
    <source>
        <dbReference type="EMBL" id="GGI82040.1"/>
    </source>
</evidence>
<name>A0A917JQM8_9GAMM</name>
<reference evidence="2" key="1">
    <citation type="journal article" date="2014" name="Int. J. Syst. Evol. Microbiol.">
        <title>Complete genome sequence of Corynebacterium casei LMG S-19264T (=DSM 44701T), isolated from a smear-ripened cheese.</title>
        <authorList>
            <consortium name="US DOE Joint Genome Institute (JGI-PGF)"/>
            <person name="Walter F."/>
            <person name="Albersmeier A."/>
            <person name="Kalinowski J."/>
            <person name="Ruckert C."/>
        </authorList>
    </citation>
    <scope>NUCLEOTIDE SEQUENCE</scope>
    <source>
        <strain evidence="2">JCM 13919</strain>
    </source>
</reference>
<feature type="transmembrane region" description="Helical" evidence="1">
    <location>
        <begin position="399"/>
        <end position="416"/>
    </location>
</feature>
<accession>A0A917JQM8</accession>
<dbReference type="Proteomes" id="UP000630149">
    <property type="component" value="Unassembled WGS sequence"/>
</dbReference>
<proteinExistence type="predicted"/>
<dbReference type="EMBL" id="BMOB01000003">
    <property type="protein sequence ID" value="GGI82040.1"/>
    <property type="molecule type" value="Genomic_DNA"/>
</dbReference>
<feature type="transmembrane region" description="Helical" evidence="1">
    <location>
        <begin position="34"/>
        <end position="54"/>
    </location>
</feature>
<sequence length="428" mass="48655">MIVQVRKKKAFLISQFLGVLLILSIIFIQEGFSYYFSFQTLALILLLGISIYYLQSIKIKRYFFIVFPTFIFFIVISANLSSEVISRGSSNIFLTSMGILFYAAIMMILPQLKLRKEPAVLYMIKSVSSKTIWLIFGSLVVSETGLFAAFNREAFFEKNYRLITNYTNAEAIATHERLNFLLGESPRVCLFYGEPSFLAIVIFACVGSYLVASKTQYLLRDLGTYKKLESILNVQKIILIISIFCLLYIKSLSSILYAFVIIYYCFFKGILANIKLWKSILFLSFIVVIFIMFSYEYLFHRLTLEEDLSLIQRFGFLYDVSFSDLMFGIKNVSKIPVVGIQNGLFYIVAISGFGGILFLISFFSPALKLASKIQLSGFITLLMLAIIMQNGGVFSPNKLVLFMLVLLPLACTRAIASNNHNVADMGRY</sequence>
<dbReference type="AlphaFoldDB" id="A0A917JQM8"/>
<feature type="transmembrane region" description="Helical" evidence="1">
    <location>
        <begin position="255"/>
        <end position="273"/>
    </location>
</feature>
<feature type="transmembrane region" description="Helical" evidence="1">
    <location>
        <begin position="61"/>
        <end position="80"/>
    </location>
</feature>
<evidence type="ECO:0000313" key="3">
    <source>
        <dbReference type="Proteomes" id="UP000630149"/>
    </source>
</evidence>
<dbReference type="RefSeq" id="WP_131776233.1">
    <property type="nucleotide sequence ID" value="NZ_BMOB01000003.1"/>
</dbReference>
<comment type="caution">
    <text evidence="2">The sequence shown here is derived from an EMBL/GenBank/DDBJ whole genome shotgun (WGS) entry which is preliminary data.</text>
</comment>
<protein>
    <recommendedName>
        <fullName evidence="4">O-antigen polymerase</fullName>
    </recommendedName>
</protein>
<feature type="transmembrane region" description="Helical" evidence="1">
    <location>
        <begin position="231"/>
        <end position="249"/>
    </location>
</feature>
<feature type="transmembrane region" description="Helical" evidence="1">
    <location>
        <begin position="344"/>
        <end position="363"/>
    </location>
</feature>
<feature type="transmembrane region" description="Helical" evidence="1">
    <location>
        <begin position="12"/>
        <end position="28"/>
    </location>
</feature>
<feature type="transmembrane region" description="Helical" evidence="1">
    <location>
        <begin position="369"/>
        <end position="387"/>
    </location>
</feature>